<evidence type="ECO:0008006" key="3">
    <source>
        <dbReference type="Google" id="ProtNLM"/>
    </source>
</evidence>
<proteinExistence type="predicted"/>
<name>A0A1F4TW25_UNCSA</name>
<dbReference type="AlphaFoldDB" id="A0A1F4TW25"/>
<sequence length="407" mass="45427">MVRVINFDLKAYKQTVLAGGIRGAALLERVRQVTANPWVFTSVENLRQANAFLLWHLAFSPDVDDRSALLASGVTSDFEASVASNQAFIRDNQAALQKEAIPGGILRHHIGNEDTTWLTEVFDDLEVDWRASWQGSSHKLRGEVVDRLLRLKVSRDQGLRQGLADYAPFARLIGEKKQPSETDFAYLVRKTQEKGLTLKGLCLTLTASIPEYRRFQVDPMETNDGVLFNQLRLAVAARYRTILMTMAGQGEKGLKDLLEIRPYGGSYVFAHQRDVGEQCLAFPGKLGKWRYLTAMLIKNGWPVGYAMASHCNSQDLGEVIVASNIFNEYRGFGTSSSLFNLLLGIVPRVIPGARKALIYRGVQAGLPGVDENQAHLDRFYLSHGFQWAGPELMTRELPNCRIVGEGR</sequence>
<protein>
    <recommendedName>
        <fullName evidence="3">N-acetyltransferase domain-containing protein</fullName>
    </recommendedName>
</protein>
<comment type="caution">
    <text evidence="1">The sequence shown here is derived from an EMBL/GenBank/DDBJ whole genome shotgun (WGS) entry which is preliminary data.</text>
</comment>
<reference evidence="1 2" key="1">
    <citation type="journal article" date="2016" name="Nat. Commun.">
        <title>Thousands of microbial genomes shed light on interconnected biogeochemical processes in an aquifer system.</title>
        <authorList>
            <person name="Anantharaman K."/>
            <person name="Brown C.T."/>
            <person name="Hug L.A."/>
            <person name="Sharon I."/>
            <person name="Castelle C.J."/>
            <person name="Probst A.J."/>
            <person name="Thomas B.C."/>
            <person name="Singh A."/>
            <person name="Wilkins M.J."/>
            <person name="Karaoz U."/>
            <person name="Brodie E.L."/>
            <person name="Williams K.H."/>
            <person name="Hubbard S.S."/>
            <person name="Banfield J.F."/>
        </authorList>
    </citation>
    <scope>NUCLEOTIDE SEQUENCE [LARGE SCALE GENOMIC DNA]</scope>
</reference>
<gene>
    <name evidence="1" type="ORF">A2311_06805</name>
</gene>
<evidence type="ECO:0000313" key="2">
    <source>
        <dbReference type="Proteomes" id="UP000178951"/>
    </source>
</evidence>
<dbReference type="Proteomes" id="UP000178951">
    <property type="component" value="Unassembled WGS sequence"/>
</dbReference>
<evidence type="ECO:0000313" key="1">
    <source>
        <dbReference type="EMBL" id="OGC36760.1"/>
    </source>
</evidence>
<dbReference type="EMBL" id="MEUF01000006">
    <property type="protein sequence ID" value="OGC36760.1"/>
    <property type="molecule type" value="Genomic_DNA"/>
</dbReference>
<organism evidence="1 2">
    <name type="scientific">candidate division WOR-1 bacterium RIFOXYB2_FULL_48_7</name>
    <dbReference type="NCBI Taxonomy" id="1802583"/>
    <lineage>
        <taxon>Bacteria</taxon>
        <taxon>Bacillati</taxon>
        <taxon>Saganbacteria</taxon>
    </lineage>
</organism>
<accession>A0A1F4TW25</accession>